<name>A0A1D1V6Z1_RAMVA</name>
<accession>A0A1D1V6Z1</accession>
<feature type="compositionally biased region" description="Basic residues" evidence="3">
    <location>
        <begin position="7"/>
        <end position="16"/>
    </location>
</feature>
<dbReference type="Proteomes" id="UP000186922">
    <property type="component" value="Unassembled WGS sequence"/>
</dbReference>
<keyword evidence="7" id="KW-1185">Reference proteome</keyword>
<dbReference type="GO" id="GO:0004721">
    <property type="term" value="F:phosphoprotein phosphatase activity"/>
    <property type="evidence" value="ECO:0007669"/>
    <property type="project" value="UniProtKB-KW"/>
</dbReference>
<gene>
    <name evidence="6" type="primary">RvY_08748-1</name>
    <name evidence="6" type="synonym">RvY_08748.1</name>
    <name evidence="6" type="ORF">RvY_08748</name>
</gene>
<dbReference type="PANTHER" id="PTHR10367:SF17">
    <property type="entry name" value="MRNA-CAPPING ENZYME"/>
    <property type="match status" value="1"/>
</dbReference>
<dbReference type="InterPro" id="IPR000340">
    <property type="entry name" value="Dual-sp_phosphatase_cat-dom"/>
</dbReference>
<feature type="region of interest" description="Disordered" evidence="3">
    <location>
        <begin position="1"/>
        <end position="60"/>
    </location>
</feature>
<sequence length="270" mass="30832">MEEGRQGRRTKSRKQRGASTEVVQPVQDSAMQTRSTNGSASDPPSEQTSGDVESGEPPRRIISALPDGWLDYTSIGEVIPGMRILCCKTPIDNMSLYRFEPVPSDVAFTCQHFFDRMSHKSIKVGLVIDLTFSAKYYRGEDMEINHEIQHKKILVAGRTVPTEGSFRSFRQTVDTFLANAPSDQVVAVHCTHGINRTGWFVCRYMMEKLSLSYEEAHHRFREARGHPIHRDYLTEDLKRRNVVRTQSLAPSSHIRFTEGNNFEKLDNKFH</sequence>
<feature type="domain" description="Tyrosine specific protein phosphatases" evidence="5">
    <location>
        <begin position="167"/>
        <end position="235"/>
    </location>
</feature>
<dbReference type="PROSITE" id="PS50056">
    <property type="entry name" value="TYR_PHOSPHATASE_2"/>
    <property type="match status" value="1"/>
</dbReference>
<comment type="caution">
    <text evidence="6">The sequence shown here is derived from an EMBL/GenBank/DDBJ whole genome shotgun (WGS) entry which is preliminary data.</text>
</comment>
<dbReference type="EMBL" id="BDGG01000004">
    <property type="protein sequence ID" value="GAU97459.1"/>
    <property type="molecule type" value="Genomic_DNA"/>
</dbReference>
<evidence type="ECO:0000313" key="7">
    <source>
        <dbReference type="Proteomes" id="UP000186922"/>
    </source>
</evidence>
<evidence type="ECO:0000259" key="5">
    <source>
        <dbReference type="PROSITE" id="PS50056"/>
    </source>
</evidence>
<dbReference type="InterPro" id="IPR051029">
    <property type="entry name" value="mRNA_Capping_Enz/RNA_Phosphat"/>
</dbReference>
<dbReference type="Gene3D" id="3.90.190.10">
    <property type="entry name" value="Protein tyrosine phosphatase superfamily"/>
    <property type="match status" value="1"/>
</dbReference>
<dbReference type="InterPro" id="IPR020422">
    <property type="entry name" value="TYR_PHOSPHATASE_DUAL_dom"/>
</dbReference>
<dbReference type="OrthoDB" id="200924at2759"/>
<dbReference type="GO" id="GO:0004484">
    <property type="term" value="F:mRNA guanylyltransferase activity"/>
    <property type="evidence" value="ECO:0007669"/>
    <property type="project" value="TreeGrafter"/>
</dbReference>
<keyword evidence="1" id="KW-0378">Hydrolase</keyword>
<dbReference type="PROSITE" id="PS00383">
    <property type="entry name" value="TYR_PHOSPHATASE_1"/>
    <property type="match status" value="1"/>
</dbReference>
<protein>
    <submittedName>
        <fullName evidence="6">Uncharacterized protein</fullName>
    </submittedName>
</protein>
<evidence type="ECO:0000313" key="6">
    <source>
        <dbReference type="EMBL" id="GAU97459.1"/>
    </source>
</evidence>
<dbReference type="STRING" id="947166.A0A1D1V6Z1"/>
<evidence type="ECO:0000259" key="4">
    <source>
        <dbReference type="PROSITE" id="PS50054"/>
    </source>
</evidence>
<evidence type="ECO:0000256" key="1">
    <source>
        <dbReference type="ARBA" id="ARBA00022801"/>
    </source>
</evidence>
<reference evidence="6 7" key="1">
    <citation type="journal article" date="2016" name="Nat. Commun.">
        <title>Extremotolerant tardigrade genome and improved radiotolerance of human cultured cells by tardigrade-unique protein.</title>
        <authorList>
            <person name="Hashimoto T."/>
            <person name="Horikawa D.D."/>
            <person name="Saito Y."/>
            <person name="Kuwahara H."/>
            <person name="Kozuka-Hata H."/>
            <person name="Shin-I T."/>
            <person name="Minakuchi Y."/>
            <person name="Ohishi K."/>
            <person name="Motoyama A."/>
            <person name="Aizu T."/>
            <person name="Enomoto A."/>
            <person name="Kondo K."/>
            <person name="Tanaka S."/>
            <person name="Hara Y."/>
            <person name="Koshikawa S."/>
            <person name="Sagara H."/>
            <person name="Miura T."/>
            <person name="Yokobori S."/>
            <person name="Miyagawa K."/>
            <person name="Suzuki Y."/>
            <person name="Kubo T."/>
            <person name="Oyama M."/>
            <person name="Kohara Y."/>
            <person name="Fujiyama A."/>
            <person name="Arakawa K."/>
            <person name="Katayama T."/>
            <person name="Toyoda A."/>
            <person name="Kunieda T."/>
        </authorList>
    </citation>
    <scope>NUCLEOTIDE SEQUENCE [LARGE SCALE GENOMIC DNA]</scope>
    <source>
        <strain evidence="6 7">YOKOZUNA-1</strain>
    </source>
</reference>
<dbReference type="Pfam" id="PF00782">
    <property type="entry name" value="DSPc"/>
    <property type="match status" value="1"/>
</dbReference>
<organism evidence="6 7">
    <name type="scientific">Ramazzottius varieornatus</name>
    <name type="common">Water bear</name>
    <name type="synonym">Tardigrade</name>
    <dbReference type="NCBI Taxonomy" id="947166"/>
    <lineage>
        <taxon>Eukaryota</taxon>
        <taxon>Metazoa</taxon>
        <taxon>Ecdysozoa</taxon>
        <taxon>Tardigrada</taxon>
        <taxon>Eutardigrada</taxon>
        <taxon>Parachela</taxon>
        <taxon>Hypsibioidea</taxon>
        <taxon>Ramazzottiidae</taxon>
        <taxon>Ramazzottius</taxon>
    </lineage>
</organism>
<feature type="compositionally biased region" description="Polar residues" evidence="3">
    <location>
        <begin position="17"/>
        <end position="51"/>
    </location>
</feature>
<dbReference type="SUPFAM" id="SSF52799">
    <property type="entry name" value="(Phosphotyrosine protein) phosphatases II"/>
    <property type="match status" value="1"/>
</dbReference>
<evidence type="ECO:0000256" key="3">
    <source>
        <dbReference type="SAM" id="MobiDB-lite"/>
    </source>
</evidence>
<dbReference type="InterPro" id="IPR000387">
    <property type="entry name" value="Tyr_Pase_dom"/>
</dbReference>
<dbReference type="GO" id="GO:0006370">
    <property type="term" value="P:7-methylguanosine mRNA capping"/>
    <property type="evidence" value="ECO:0007669"/>
    <property type="project" value="TreeGrafter"/>
</dbReference>
<dbReference type="InterPro" id="IPR016130">
    <property type="entry name" value="Tyr_Pase_AS"/>
</dbReference>
<feature type="domain" description="Tyrosine-protein phosphatase" evidence="4">
    <location>
        <begin position="89"/>
        <end position="246"/>
    </location>
</feature>
<proteinExistence type="predicted"/>
<evidence type="ECO:0000256" key="2">
    <source>
        <dbReference type="ARBA" id="ARBA00022912"/>
    </source>
</evidence>
<keyword evidence="2" id="KW-0904">Protein phosphatase</keyword>
<dbReference type="PANTHER" id="PTHR10367">
    <property type="entry name" value="MRNA-CAPPING ENZYME"/>
    <property type="match status" value="1"/>
</dbReference>
<dbReference type="PROSITE" id="PS50054">
    <property type="entry name" value="TYR_PHOSPHATASE_DUAL"/>
    <property type="match status" value="1"/>
</dbReference>
<dbReference type="InterPro" id="IPR029021">
    <property type="entry name" value="Prot-tyrosine_phosphatase-like"/>
</dbReference>
<dbReference type="AlphaFoldDB" id="A0A1D1V6Z1"/>